<dbReference type="VEuPathDB" id="FungiDB:H310_15182"/>
<dbReference type="RefSeq" id="XP_008881390.1">
    <property type="nucleotide sequence ID" value="XM_008883168.1"/>
</dbReference>
<sequence>FVEPVDPFIEDIVELQPQDAHDVVIVGDVDDDAIPASKRKRGRSAGDIWNHFTVDVDPQKVKRAKCKHFKPAINPHKKSEYAKRYLKLVQSSAPS</sequence>
<dbReference type="AlphaFoldDB" id="A0A024T7U8"/>
<dbReference type="GeneID" id="20092232"/>
<gene>
    <name evidence="1" type="ORF">H310_15182</name>
</gene>
<dbReference type="OrthoDB" id="157635at2759"/>
<feature type="non-terminal residue" evidence="1">
    <location>
        <position position="1"/>
    </location>
</feature>
<organism evidence="1">
    <name type="scientific">Aphanomyces invadans</name>
    <dbReference type="NCBI Taxonomy" id="157072"/>
    <lineage>
        <taxon>Eukaryota</taxon>
        <taxon>Sar</taxon>
        <taxon>Stramenopiles</taxon>
        <taxon>Oomycota</taxon>
        <taxon>Saprolegniomycetes</taxon>
        <taxon>Saprolegniales</taxon>
        <taxon>Verrucalvaceae</taxon>
        <taxon>Aphanomyces</taxon>
    </lineage>
</organism>
<evidence type="ECO:0000313" key="1">
    <source>
        <dbReference type="EMBL" id="ETV89978.1"/>
    </source>
</evidence>
<protein>
    <submittedName>
        <fullName evidence="1">Uncharacterized protein</fullName>
    </submittedName>
</protein>
<dbReference type="EMBL" id="KI914160">
    <property type="protein sequence ID" value="ETV89978.1"/>
    <property type="molecule type" value="Genomic_DNA"/>
</dbReference>
<reference evidence="1" key="1">
    <citation type="submission" date="2013-12" db="EMBL/GenBank/DDBJ databases">
        <title>The Genome Sequence of Aphanomyces invadans NJM9701.</title>
        <authorList>
            <consortium name="The Broad Institute Genomics Platform"/>
            <person name="Russ C."/>
            <person name="Tyler B."/>
            <person name="van West P."/>
            <person name="Dieguez-Uribeondo J."/>
            <person name="Young S.K."/>
            <person name="Zeng Q."/>
            <person name="Gargeya S."/>
            <person name="Fitzgerald M."/>
            <person name="Abouelleil A."/>
            <person name="Alvarado L."/>
            <person name="Chapman S.B."/>
            <person name="Gainer-Dewar J."/>
            <person name="Goldberg J."/>
            <person name="Griggs A."/>
            <person name="Gujja S."/>
            <person name="Hansen M."/>
            <person name="Howarth C."/>
            <person name="Imamovic A."/>
            <person name="Ireland A."/>
            <person name="Larimer J."/>
            <person name="McCowan C."/>
            <person name="Murphy C."/>
            <person name="Pearson M."/>
            <person name="Poon T.W."/>
            <person name="Priest M."/>
            <person name="Roberts A."/>
            <person name="Saif S."/>
            <person name="Shea T."/>
            <person name="Sykes S."/>
            <person name="Wortman J."/>
            <person name="Nusbaum C."/>
            <person name="Birren B."/>
        </authorList>
    </citation>
    <scope>NUCLEOTIDE SEQUENCE [LARGE SCALE GENOMIC DNA]</scope>
    <source>
        <strain evidence="1">NJM9701</strain>
    </source>
</reference>
<proteinExistence type="predicted"/>
<accession>A0A024T7U8</accession>
<name>A0A024T7U8_9STRA</name>